<evidence type="ECO:0000256" key="5">
    <source>
        <dbReference type="SAM" id="MobiDB-lite"/>
    </source>
</evidence>
<dbReference type="Gene3D" id="1.10.260.40">
    <property type="entry name" value="lambda repressor-like DNA-binding domains"/>
    <property type="match status" value="1"/>
</dbReference>
<dbReference type="Pfam" id="PF00440">
    <property type="entry name" value="TetR_N"/>
    <property type="match status" value="1"/>
</dbReference>
<dbReference type="InterPro" id="IPR010982">
    <property type="entry name" value="Lambda_DNA-bd_dom_sf"/>
</dbReference>
<dbReference type="InterPro" id="IPR050109">
    <property type="entry name" value="HTH-type_TetR-like_transc_reg"/>
</dbReference>
<gene>
    <name evidence="8" type="ORF">ACH4WX_31655</name>
</gene>
<protein>
    <submittedName>
        <fullName evidence="8">TetR family transcriptional regulator</fullName>
    </submittedName>
</protein>
<reference evidence="8 9" key="1">
    <citation type="submission" date="2024-10" db="EMBL/GenBank/DDBJ databases">
        <title>The Natural Products Discovery Center: Release of the First 8490 Sequenced Strains for Exploring Actinobacteria Biosynthetic Diversity.</title>
        <authorList>
            <person name="Kalkreuter E."/>
            <person name="Kautsar S.A."/>
            <person name="Yang D."/>
            <person name="Bader C.D."/>
            <person name="Teijaro C.N."/>
            <person name="Fluegel L."/>
            <person name="Davis C.M."/>
            <person name="Simpson J.R."/>
            <person name="Lauterbach L."/>
            <person name="Steele A.D."/>
            <person name="Gui C."/>
            <person name="Meng S."/>
            <person name="Li G."/>
            <person name="Viehrig K."/>
            <person name="Ye F."/>
            <person name="Su P."/>
            <person name="Kiefer A.F."/>
            <person name="Nichols A."/>
            <person name="Cepeda A.J."/>
            <person name="Yan W."/>
            <person name="Fan B."/>
            <person name="Jiang Y."/>
            <person name="Adhikari A."/>
            <person name="Zheng C.-J."/>
            <person name="Schuster L."/>
            <person name="Cowan T.M."/>
            <person name="Smanski M.J."/>
            <person name="Chevrette M.G."/>
            <person name="De Carvalho L.P.S."/>
            <person name="Shen B."/>
        </authorList>
    </citation>
    <scope>NUCLEOTIDE SEQUENCE [LARGE SCALE GENOMIC DNA]</scope>
    <source>
        <strain evidence="8 9">NPDC020568</strain>
    </source>
</reference>
<name>A0ABW7TZP4_9NOCA</name>
<comment type="caution">
    <text evidence="8">The sequence shown here is derived from an EMBL/GenBank/DDBJ whole genome shotgun (WGS) entry which is preliminary data.</text>
</comment>
<dbReference type="SMART" id="SM00530">
    <property type="entry name" value="HTH_XRE"/>
    <property type="match status" value="1"/>
</dbReference>
<dbReference type="Pfam" id="PF13560">
    <property type="entry name" value="HTH_31"/>
    <property type="match status" value="1"/>
</dbReference>
<dbReference type="PANTHER" id="PTHR30055">
    <property type="entry name" value="HTH-TYPE TRANSCRIPTIONAL REGULATOR RUTR"/>
    <property type="match status" value="1"/>
</dbReference>
<dbReference type="SUPFAM" id="SSF46689">
    <property type="entry name" value="Homeodomain-like"/>
    <property type="match status" value="1"/>
</dbReference>
<evidence type="ECO:0000259" key="6">
    <source>
        <dbReference type="PROSITE" id="PS50943"/>
    </source>
</evidence>
<dbReference type="InterPro" id="IPR041490">
    <property type="entry name" value="KstR2_TetR_C"/>
</dbReference>
<evidence type="ECO:0000259" key="7">
    <source>
        <dbReference type="PROSITE" id="PS50977"/>
    </source>
</evidence>
<dbReference type="EMBL" id="JBIRUQ010000015">
    <property type="protein sequence ID" value="MFI1465291.1"/>
    <property type="molecule type" value="Genomic_DNA"/>
</dbReference>
<dbReference type="RefSeq" id="WP_063820655.1">
    <property type="nucleotide sequence ID" value="NZ_JBIRUQ010000015.1"/>
</dbReference>
<feature type="domain" description="HTH tetR-type" evidence="7">
    <location>
        <begin position="106"/>
        <end position="166"/>
    </location>
</feature>
<dbReference type="GeneID" id="93507637"/>
<evidence type="ECO:0000313" key="8">
    <source>
        <dbReference type="EMBL" id="MFI1465291.1"/>
    </source>
</evidence>
<keyword evidence="2 4" id="KW-0238">DNA-binding</keyword>
<dbReference type="PANTHER" id="PTHR30055:SF234">
    <property type="entry name" value="HTH-TYPE TRANSCRIPTIONAL REGULATOR BETI"/>
    <property type="match status" value="1"/>
</dbReference>
<keyword evidence="3" id="KW-0804">Transcription</keyword>
<evidence type="ECO:0000313" key="9">
    <source>
        <dbReference type="Proteomes" id="UP001611263"/>
    </source>
</evidence>
<dbReference type="InterPro" id="IPR001647">
    <property type="entry name" value="HTH_TetR"/>
</dbReference>
<evidence type="ECO:0000256" key="2">
    <source>
        <dbReference type="ARBA" id="ARBA00023125"/>
    </source>
</evidence>
<dbReference type="SUPFAM" id="SSF48498">
    <property type="entry name" value="Tetracyclin repressor-like, C-terminal domain"/>
    <property type="match status" value="1"/>
</dbReference>
<dbReference type="Proteomes" id="UP001611263">
    <property type="component" value="Unassembled WGS sequence"/>
</dbReference>
<dbReference type="PROSITE" id="PS50943">
    <property type="entry name" value="HTH_CROC1"/>
    <property type="match status" value="1"/>
</dbReference>
<dbReference type="Pfam" id="PF17932">
    <property type="entry name" value="TetR_C_24"/>
    <property type="match status" value="1"/>
</dbReference>
<dbReference type="PROSITE" id="PS50977">
    <property type="entry name" value="HTH_TETR_2"/>
    <property type="match status" value="1"/>
</dbReference>
<dbReference type="InterPro" id="IPR001387">
    <property type="entry name" value="Cro/C1-type_HTH"/>
</dbReference>
<dbReference type="CDD" id="cd00093">
    <property type="entry name" value="HTH_XRE"/>
    <property type="match status" value="1"/>
</dbReference>
<dbReference type="Gene3D" id="1.10.357.10">
    <property type="entry name" value="Tetracycline Repressor, domain 2"/>
    <property type="match status" value="1"/>
</dbReference>
<feature type="DNA-binding region" description="H-T-H motif" evidence="4">
    <location>
        <begin position="129"/>
        <end position="148"/>
    </location>
</feature>
<evidence type="ECO:0000256" key="4">
    <source>
        <dbReference type="PROSITE-ProRule" id="PRU00335"/>
    </source>
</evidence>
<dbReference type="InterPro" id="IPR009057">
    <property type="entry name" value="Homeodomain-like_sf"/>
</dbReference>
<accession>A0ABW7TZP4</accession>
<dbReference type="PRINTS" id="PR00455">
    <property type="entry name" value="HTHTETR"/>
</dbReference>
<sequence length="314" mass="34665">MRKSIGDRHNAGARVRQARVAAGLSLRAAAQQLEISPATLSAVENGKTGISIPRLHALATVLGTTVSWLVGEHESPTGGKLRPRDRLGSPVEPGTESPNAWRKFPPLDIDPVLAAAISAFVETGYHGATMRSIARRAGMSVPGVYHHYRDKQQLLVRALDLTMNELHWRVRAARRDANTGRDRVSHVVEALALFHTHHRELAFIGASEMRSLTRDNRRRITHSRNELQYILDEDIDTALNEANLTTARARVAGRAITTMCTSLPQWFRLEGPATPEQIAIEYADFALALLGIRALGAEDRPGLSLSQLRRTIQR</sequence>
<keyword evidence="9" id="KW-1185">Reference proteome</keyword>
<proteinExistence type="predicted"/>
<evidence type="ECO:0000256" key="3">
    <source>
        <dbReference type="ARBA" id="ARBA00023163"/>
    </source>
</evidence>
<dbReference type="SUPFAM" id="SSF47413">
    <property type="entry name" value="lambda repressor-like DNA-binding domains"/>
    <property type="match status" value="1"/>
</dbReference>
<feature type="domain" description="HTH cro/C1-type" evidence="6">
    <location>
        <begin position="15"/>
        <end position="69"/>
    </location>
</feature>
<organism evidence="8 9">
    <name type="scientific">Nocardia carnea</name>
    <dbReference type="NCBI Taxonomy" id="37328"/>
    <lineage>
        <taxon>Bacteria</taxon>
        <taxon>Bacillati</taxon>
        <taxon>Actinomycetota</taxon>
        <taxon>Actinomycetes</taxon>
        <taxon>Mycobacteriales</taxon>
        <taxon>Nocardiaceae</taxon>
        <taxon>Nocardia</taxon>
    </lineage>
</organism>
<evidence type="ECO:0000256" key="1">
    <source>
        <dbReference type="ARBA" id="ARBA00023015"/>
    </source>
</evidence>
<keyword evidence="1" id="KW-0805">Transcription regulation</keyword>
<dbReference type="InterPro" id="IPR036271">
    <property type="entry name" value="Tet_transcr_reg_TetR-rel_C_sf"/>
</dbReference>
<feature type="region of interest" description="Disordered" evidence="5">
    <location>
        <begin position="73"/>
        <end position="101"/>
    </location>
</feature>